<evidence type="ECO:0000256" key="2">
    <source>
        <dbReference type="PROSITE-ProRule" id="PRU00169"/>
    </source>
</evidence>
<comment type="caution">
    <text evidence="4">The sequence shown here is derived from an EMBL/GenBank/DDBJ whole genome shotgun (WGS) entry which is preliminary data.</text>
</comment>
<protein>
    <submittedName>
        <fullName evidence="4">Response regulator RpfG family c-di-GMP phosphodiesterase</fullName>
    </submittedName>
</protein>
<name>A0A4R6JPI3_9ACTN</name>
<dbReference type="RefSeq" id="WP_133871254.1">
    <property type="nucleotide sequence ID" value="NZ_BOMD01000103.1"/>
</dbReference>
<dbReference type="EMBL" id="SNWR01000001">
    <property type="protein sequence ID" value="TDO36515.1"/>
    <property type="molecule type" value="Genomic_DNA"/>
</dbReference>
<organism evidence="4 5">
    <name type="scientific">Paractinoplanes brasiliensis</name>
    <dbReference type="NCBI Taxonomy" id="52695"/>
    <lineage>
        <taxon>Bacteria</taxon>
        <taxon>Bacillati</taxon>
        <taxon>Actinomycetota</taxon>
        <taxon>Actinomycetes</taxon>
        <taxon>Micromonosporales</taxon>
        <taxon>Micromonosporaceae</taxon>
        <taxon>Paractinoplanes</taxon>
    </lineage>
</organism>
<dbReference type="PROSITE" id="PS50110">
    <property type="entry name" value="RESPONSE_REGULATORY"/>
    <property type="match status" value="1"/>
</dbReference>
<dbReference type="Gene3D" id="1.10.3210.10">
    <property type="entry name" value="Hypothetical protein af1432"/>
    <property type="match status" value="1"/>
</dbReference>
<dbReference type="InterPro" id="IPR011006">
    <property type="entry name" value="CheY-like_superfamily"/>
</dbReference>
<keyword evidence="5" id="KW-1185">Reference proteome</keyword>
<dbReference type="GO" id="GO:0000160">
    <property type="term" value="P:phosphorelay signal transduction system"/>
    <property type="evidence" value="ECO:0007669"/>
    <property type="project" value="InterPro"/>
</dbReference>
<dbReference type="Proteomes" id="UP000294901">
    <property type="component" value="Unassembled WGS sequence"/>
</dbReference>
<dbReference type="Pfam" id="PF13487">
    <property type="entry name" value="HD_5"/>
    <property type="match status" value="1"/>
</dbReference>
<accession>A0A4R6JPI3</accession>
<reference evidence="4 5" key="1">
    <citation type="submission" date="2019-03" db="EMBL/GenBank/DDBJ databases">
        <title>Sequencing the genomes of 1000 actinobacteria strains.</title>
        <authorList>
            <person name="Klenk H.-P."/>
        </authorList>
    </citation>
    <scope>NUCLEOTIDE SEQUENCE [LARGE SCALE GENOMIC DNA]</scope>
    <source>
        <strain evidence="4 5">DSM 43805</strain>
    </source>
</reference>
<dbReference type="Gene3D" id="3.40.50.2300">
    <property type="match status" value="1"/>
</dbReference>
<proteinExistence type="predicted"/>
<evidence type="ECO:0000259" key="3">
    <source>
        <dbReference type="PROSITE" id="PS50110"/>
    </source>
</evidence>
<dbReference type="SMART" id="SM00448">
    <property type="entry name" value="REC"/>
    <property type="match status" value="1"/>
</dbReference>
<dbReference type="AlphaFoldDB" id="A0A4R6JPI3"/>
<keyword evidence="1 2" id="KW-0597">Phosphoprotein</keyword>
<dbReference type="Pfam" id="PF00072">
    <property type="entry name" value="Response_reg"/>
    <property type="match status" value="1"/>
</dbReference>
<feature type="modified residue" description="4-aspartylphosphate" evidence="2">
    <location>
        <position position="54"/>
    </location>
</feature>
<dbReference type="InterPro" id="IPR050595">
    <property type="entry name" value="Bact_response_regulator"/>
</dbReference>
<evidence type="ECO:0000313" key="4">
    <source>
        <dbReference type="EMBL" id="TDO36515.1"/>
    </source>
</evidence>
<dbReference type="PANTHER" id="PTHR44591:SF19">
    <property type="entry name" value="TWO-COMPONENT RESPONSE REGULATOR-RELATED"/>
    <property type="match status" value="1"/>
</dbReference>
<dbReference type="InterPro" id="IPR001789">
    <property type="entry name" value="Sig_transdc_resp-reg_receiver"/>
</dbReference>
<gene>
    <name evidence="4" type="ORF">C8E87_0089</name>
</gene>
<sequence>MAERILMVDDEPRILDGIRRTLRGRYEIDAAVSGAEGLTRVAEAAEPYAVIVSDMKMPVMDGAEFLARARTASPDSVQIILSGQAELTSTIAAVNDGNLFRFLTKPCDTTDLTRALDAALEQHRLVMAERELLQRTLDGAVELLIDLMKATNPYAAMRTERLRMLVDAVAPADAWEPRIAAMLGQVGLMAIPEPVLAQARSGETLDPGNEELLRSHPRLAYDLIRRIPRLERVAEWVAEQPVVFGEKPPAGMDDDQAPYATAAAFLTGIDGGRPPAQVAGGLTEYPKDLVARILQAFATSQARSPRRLPGSELMVGMVVDQDVLTTTGLLLLRQGEVLSESMAIRLRYFAGGVGLVEPISVLV</sequence>
<dbReference type="SUPFAM" id="SSF52172">
    <property type="entry name" value="CheY-like"/>
    <property type="match status" value="1"/>
</dbReference>
<evidence type="ECO:0000256" key="1">
    <source>
        <dbReference type="ARBA" id="ARBA00022553"/>
    </source>
</evidence>
<dbReference type="PANTHER" id="PTHR44591">
    <property type="entry name" value="STRESS RESPONSE REGULATOR PROTEIN 1"/>
    <property type="match status" value="1"/>
</dbReference>
<feature type="domain" description="Response regulatory" evidence="3">
    <location>
        <begin position="4"/>
        <end position="120"/>
    </location>
</feature>
<dbReference type="CDD" id="cd17569">
    <property type="entry name" value="REC_HupR-like"/>
    <property type="match status" value="1"/>
</dbReference>
<evidence type="ECO:0000313" key="5">
    <source>
        <dbReference type="Proteomes" id="UP000294901"/>
    </source>
</evidence>
<dbReference type="OrthoDB" id="9802066at2"/>